<gene>
    <name evidence="4" type="primary">LOC106522033</name>
</gene>
<evidence type="ECO:0000313" key="3">
    <source>
        <dbReference type="Proteomes" id="UP000192220"/>
    </source>
</evidence>
<organism evidence="3 4">
    <name type="scientific">Austrofundulus limnaeus</name>
    <name type="common">Annual killifish</name>
    <dbReference type="NCBI Taxonomy" id="52670"/>
    <lineage>
        <taxon>Eukaryota</taxon>
        <taxon>Metazoa</taxon>
        <taxon>Chordata</taxon>
        <taxon>Craniata</taxon>
        <taxon>Vertebrata</taxon>
        <taxon>Euteleostomi</taxon>
        <taxon>Actinopterygii</taxon>
        <taxon>Neopterygii</taxon>
        <taxon>Teleostei</taxon>
        <taxon>Neoteleostei</taxon>
        <taxon>Acanthomorphata</taxon>
        <taxon>Ovalentaria</taxon>
        <taxon>Atherinomorphae</taxon>
        <taxon>Cyprinodontiformes</taxon>
        <taxon>Rivulidae</taxon>
        <taxon>Austrofundulus</taxon>
    </lineage>
</organism>
<dbReference type="Proteomes" id="UP000192220">
    <property type="component" value="Unplaced"/>
</dbReference>
<reference evidence="4" key="1">
    <citation type="submission" date="2025-08" db="UniProtKB">
        <authorList>
            <consortium name="RefSeq"/>
        </authorList>
    </citation>
    <scope>IDENTIFICATION</scope>
</reference>
<dbReference type="GeneID" id="106522033"/>
<dbReference type="AlphaFoldDB" id="A0A2I4BRH4"/>
<feature type="region of interest" description="Disordered" evidence="1">
    <location>
        <begin position="20"/>
        <end position="80"/>
    </location>
</feature>
<dbReference type="PANTHER" id="PTHR46599">
    <property type="entry name" value="PIGGYBAC TRANSPOSABLE ELEMENT-DERIVED PROTEIN 4"/>
    <property type="match status" value="1"/>
</dbReference>
<dbReference type="OrthoDB" id="9986773at2759"/>
<accession>A0A2I4BRH4</accession>
<feature type="domain" description="PiggyBac transposable element-derived protein" evidence="2">
    <location>
        <begin position="120"/>
        <end position="292"/>
    </location>
</feature>
<evidence type="ECO:0000256" key="1">
    <source>
        <dbReference type="SAM" id="MobiDB-lite"/>
    </source>
</evidence>
<name>A0A2I4BRH4_AUSLI</name>
<dbReference type="KEGG" id="alim:106522033"/>
<protein>
    <submittedName>
        <fullName evidence="4">Uncharacterized protein LOC106522033</fullName>
    </submittedName>
</protein>
<feature type="compositionally biased region" description="Acidic residues" evidence="1">
    <location>
        <begin position="27"/>
        <end position="58"/>
    </location>
</feature>
<evidence type="ECO:0000313" key="4">
    <source>
        <dbReference type="RefSeq" id="XP_013870328.1"/>
    </source>
</evidence>
<dbReference type="RefSeq" id="XP_013870328.1">
    <property type="nucleotide sequence ID" value="XM_014014874.1"/>
</dbReference>
<dbReference type="InParanoid" id="A0A2I4BRH4"/>
<dbReference type="Pfam" id="PF13843">
    <property type="entry name" value="DDE_Tnp_1_7"/>
    <property type="match status" value="1"/>
</dbReference>
<proteinExistence type="predicted"/>
<dbReference type="InterPro" id="IPR029526">
    <property type="entry name" value="PGBD"/>
</dbReference>
<dbReference type="PANTHER" id="PTHR46599:SF6">
    <property type="entry name" value="DUAL SPECIFICITY PHOSPHATASE 26"/>
    <property type="match status" value="1"/>
</dbReference>
<sequence length="333" mass="37990">MARRLQKMFRAEEVLDLILENPNPLDSEGEDIAAEAIDEDDLDAQPDSDSELSSDEETLPPPKKRACSGNEPTETAKDGTVWRQEQVGTPLHFTPIEPYAKDGEPSAKASRSIRSRLQSFLCFITLEMLCTIQQWTTQHARQEQQYWFMDLPELMAFISVIILRGVTKVPSLCDSWSANLGNPTIISTMARKRFQDIMQHLRFDDMFTRRERAETDRFAAISDLWESFAANCISSYIPGRHITVDEQLFPTKTRCCFLQYIATKPDKFGIKFWVACDLKSKYICNVFPYLGIKNSASMRCVDCYKYTCGKCTKPMPWQCQMCADSADNAQSEG</sequence>
<dbReference type="STRING" id="52670.A0A2I4BRH4"/>
<evidence type="ECO:0000259" key="2">
    <source>
        <dbReference type="Pfam" id="PF13843"/>
    </source>
</evidence>
<keyword evidence="3" id="KW-1185">Reference proteome</keyword>